<dbReference type="OrthoDB" id="5500487at2"/>
<organism evidence="2 3">
    <name type="scientific">Flavobacterium omnivorum</name>
    <dbReference type="NCBI Taxonomy" id="178355"/>
    <lineage>
        <taxon>Bacteria</taxon>
        <taxon>Pseudomonadati</taxon>
        <taxon>Bacteroidota</taxon>
        <taxon>Flavobacteriia</taxon>
        <taxon>Flavobacteriales</taxon>
        <taxon>Flavobacteriaceae</taxon>
        <taxon>Flavobacterium</taxon>
    </lineage>
</organism>
<keyword evidence="1" id="KW-0812">Transmembrane</keyword>
<gene>
    <name evidence="2" type="ORF">SAMN04488062_11711</name>
</gene>
<dbReference type="STRING" id="178355.SAMN04488062_11711"/>
<dbReference type="AlphaFoldDB" id="A0A1G8G3D4"/>
<sequence length="453" mass="51914">MNINQKQGVLDTLEALNNIDIDQLLLNAYPTETDFSKISFNKYVATEFLFLLNKMISQLENEIENGLGFLLPFSENFANDFGAVNLHPDLISIQNYLNASDFNSVEPLLDKLIHYQIKNGFWNKSEVKSHPVDLEEIKKQKTLIRLNQKALNKNLSTYISLETDLKTLISDFDILIKAKKIELNQITNLLTIANLEQTEISKIVSNIKNKDTEIDGIVRNVKDKVITVSESIIEYDADYTVIKKDNLTLKLQLENVIAKTLEDLKKSKEGIEFVESNREEIIRLTGMAADGTLGSKFDQRQVKLEKDLTFWKWAVPIISLITLIWIVVVFTCLSPHFENQWLNILINIIKTSPAFVLLGFVFSQYKKERNLQEEYAFKSAVAMTLTAYSEMLSNADNENNNSRQLMLLKSIELVYNQPKIHPDKNQTLFSFNTKDLKETVSSLSDTLKNIKNN</sequence>
<accession>A0A1G8G3D4</accession>
<dbReference type="Proteomes" id="UP000199274">
    <property type="component" value="Unassembled WGS sequence"/>
</dbReference>
<reference evidence="3" key="1">
    <citation type="submission" date="2016-10" db="EMBL/GenBank/DDBJ databases">
        <authorList>
            <person name="Varghese N."/>
            <person name="Submissions S."/>
        </authorList>
    </citation>
    <scope>NUCLEOTIDE SEQUENCE [LARGE SCALE GENOMIC DNA]</scope>
    <source>
        <strain evidence="3">CGMCC 1.2747</strain>
    </source>
</reference>
<feature type="transmembrane region" description="Helical" evidence="1">
    <location>
        <begin position="342"/>
        <end position="362"/>
    </location>
</feature>
<proteinExistence type="predicted"/>
<dbReference type="RefSeq" id="WP_139171431.1">
    <property type="nucleotide sequence ID" value="NZ_FNDB01000017.1"/>
</dbReference>
<protein>
    <submittedName>
        <fullName evidence="2">Uncharacterized protein</fullName>
    </submittedName>
</protein>
<keyword evidence="3" id="KW-1185">Reference proteome</keyword>
<keyword evidence="1" id="KW-1133">Transmembrane helix</keyword>
<name>A0A1G8G3D4_9FLAO</name>
<keyword evidence="1" id="KW-0472">Membrane</keyword>
<dbReference type="EMBL" id="FNDB01000017">
    <property type="protein sequence ID" value="SDH88953.1"/>
    <property type="molecule type" value="Genomic_DNA"/>
</dbReference>
<evidence type="ECO:0000313" key="2">
    <source>
        <dbReference type="EMBL" id="SDH88953.1"/>
    </source>
</evidence>
<feature type="transmembrane region" description="Helical" evidence="1">
    <location>
        <begin position="310"/>
        <end position="330"/>
    </location>
</feature>
<evidence type="ECO:0000256" key="1">
    <source>
        <dbReference type="SAM" id="Phobius"/>
    </source>
</evidence>
<evidence type="ECO:0000313" key="3">
    <source>
        <dbReference type="Proteomes" id="UP000199274"/>
    </source>
</evidence>